<organism evidence="3 4">
    <name type="scientific">Mycena maculata</name>
    <dbReference type="NCBI Taxonomy" id="230809"/>
    <lineage>
        <taxon>Eukaryota</taxon>
        <taxon>Fungi</taxon>
        <taxon>Dikarya</taxon>
        <taxon>Basidiomycota</taxon>
        <taxon>Agaricomycotina</taxon>
        <taxon>Agaricomycetes</taxon>
        <taxon>Agaricomycetidae</taxon>
        <taxon>Agaricales</taxon>
        <taxon>Marasmiineae</taxon>
        <taxon>Mycenaceae</taxon>
        <taxon>Mycena</taxon>
    </lineage>
</organism>
<sequence>MTSKAFQSSFPSSSYSGLSTQPTAPPSFSSSASFSVPFTGRSPYAGVNATWTAPANWNLHASNSQIPTKKPSKVKKRTPEEEEITKRTAARIAARLALDHAAVINPDTDTPFSDSVDVVNRLLPYHVFHQPREDLDRKGKGKANDLKTEIEDTKFALECFKRKRSLEERFRRIRTRSGKRPAPDDQALALAQAVVEADRAETTLLTSEVRAARGELDRIEREKRANIARLQQPAPIPQPQYYRGYGPYPYAQQSYGQAGAFPAPPAAPATNANYPQYPANVAIPVQLPVSSLPALHALGIQPVAASSLTPGAAQPPAVLRGSTENGTILTLEINVSLLQSAQMNGLAIVLNSLMAATPTVNPPVT</sequence>
<name>A0AAD7JR63_9AGAR</name>
<feature type="region of interest" description="Disordered" evidence="1">
    <location>
        <begin position="1"/>
        <end position="33"/>
    </location>
</feature>
<dbReference type="Pfam" id="PF15249">
    <property type="entry name" value="GLTSCR1"/>
    <property type="match status" value="1"/>
</dbReference>
<dbReference type="Proteomes" id="UP001215280">
    <property type="component" value="Unassembled WGS sequence"/>
</dbReference>
<protein>
    <recommendedName>
        <fullName evidence="2">GLTSCR protein conserved domain-containing protein</fullName>
    </recommendedName>
</protein>
<feature type="region of interest" description="Disordered" evidence="1">
    <location>
        <begin position="61"/>
        <end position="86"/>
    </location>
</feature>
<evidence type="ECO:0000313" key="4">
    <source>
        <dbReference type="Proteomes" id="UP001215280"/>
    </source>
</evidence>
<evidence type="ECO:0000259" key="2">
    <source>
        <dbReference type="Pfam" id="PF15249"/>
    </source>
</evidence>
<gene>
    <name evidence="3" type="ORF">DFH07DRAFT_267450</name>
</gene>
<feature type="domain" description="GLTSCR protein conserved" evidence="2">
    <location>
        <begin position="99"/>
        <end position="204"/>
    </location>
</feature>
<dbReference type="InterPro" id="IPR015671">
    <property type="entry name" value="GSCR1_dom"/>
</dbReference>
<comment type="caution">
    <text evidence="3">The sequence shown here is derived from an EMBL/GenBank/DDBJ whole genome shotgun (WGS) entry which is preliminary data.</text>
</comment>
<reference evidence="3" key="1">
    <citation type="submission" date="2023-03" db="EMBL/GenBank/DDBJ databases">
        <title>Massive genome expansion in bonnet fungi (Mycena s.s.) driven by repeated elements and novel gene families across ecological guilds.</title>
        <authorList>
            <consortium name="Lawrence Berkeley National Laboratory"/>
            <person name="Harder C.B."/>
            <person name="Miyauchi S."/>
            <person name="Viragh M."/>
            <person name="Kuo A."/>
            <person name="Thoen E."/>
            <person name="Andreopoulos B."/>
            <person name="Lu D."/>
            <person name="Skrede I."/>
            <person name="Drula E."/>
            <person name="Henrissat B."/>
            <person name="Morin E."/>
            <person name="Kohler A."/>
            <person name="Barry K."/>
            <person name="LaButti K."/>
            <person name="Morin E."/>
            <person name="Salamov A."/>
            <person name="Lipzen A."/>
            <person name="Mereny Z."/>
            <person name="Hegedus B."/>
            <person name="Baldrian P."/>
            <person name="Stursova M."/>
            <person name="Weitz H."/>
            <person name="Taylor A."/>
            <person name="Grigoriev I.V."/>
            <person name="Nagy L.G."/>
            <person name="Martin F."/>
            <person name="Kauserud H."/>
        </authorList>
    </citation>
    <scope>NUCLEOTIDE SEQUENCE</scope>
    <source>
        <strain evidence="3">CBHHK188m</strain>
    </source>
</reference>
<accession>A0AAD7JR63</accession>
<keyword evidence="4" id="KW-1185">Reference proteome</keyword>
<evidence type="ECO:0000256" key="1">
    <source>
        <dbReference type="SAM" id="MobiDB-lite"/>
    </source>
</evidence>
<dbReference type="AlphaFoldDB" id="A0AAD7JR63"/>
<dbReference type="EMBL" id="JARJLG010000024">
    <property type="protein sequence ID" value="KAJ7770177.1"/>
    <property type="molecule type" value="Genomic_DNA"/>
</dbReference>
<proteinExistence type="predicted"/>
<evidence type="ECO:0000313" key="3">
    <source>
        <dbReference type="EMBL" id="KAJ7770177.1"/>
    </source>
</evidence>